<gene>
    <name evidence="13" type="primary">fliD</name>
    <name evidence="11" type="ORF">ABRY90_10840</name>
    <name evidence="14" type="ORF">ABRY91_02760</name>
    <name evidence="12" type="ORF">ABRY92_02625</name>
    <name evidence="22" type="ORF">ABRY95_11845</name>
    <name evidence="18" type="ORF">ABRY96_01655</name>
    <name evidence="16" type="ORF">ABRY97_02965</name>
    <name evidence="20" type="ORF">ABRY98_02445</name>
    <name evidence="10" type="ORF">ABRZ00_10825</name>
    <name evidence="9" type="ORF">ABRZ01_11135</name>
    <name evidence="8" type="ORF">ABRZ02_05540</name>
    <name evidence="13" type="ORF">ABRZ03_00390</name>
    <name evidence="23" type="ORF">ABRZ05_03330</name>
    <name evidence="15" type="ORF">ABRZ06_05035</name>
    <name evidence="19" type="ORF">ABRZ08_01175</name>
    <name evidence="17" type="ORF">ABRZ10_04995</name>
    <name evidence="24" type="ORF">ABRZ11_02990</name>
    <name evidence="21" type="ORF">ABRZ12_09080</name>
</gene>
<feature type="domain" description="Flagellar hook-associated protein 2 C-terminal" evidence="7">
    <location>
        <begin position="220"/>
        <end position="441"/>
    </location>
</feature>
<evidence type="ECO:0000313" key="10">
    <source>
        <dbReference type="EMBL" id="XDJ55031.1"/>
    </source>
</evidence>
<evidence type="ECO:0000313" key="9">
    <source>
        <dbReference type="EMBL" id="XDJ52478.1"/>
    </source>
</evidence>
<evidence type="ECO:0000259" key="7">
    <source>
        <dbReference type="Pfam" id="PF07195"/>
    </source>
</evidence>
<evidence type="ECO:0000256" key="3">
    <source>
        <dbReference type="ARBA" id="ARBA00023054"/>
    </source>
</evidence>
<comment type="function">
    <text evidence="5">Required for morphogenesis and for the elongation of the flagellar filament by facilitating polymerization of the flagellin monomers at the tip of growing filament. Forms a capping structure, which prevents flagellin subunits (transported through the central channel of the flagellum) from leaking out without polymerization at the distal end.</text>
</comment>
<keyword evidence="4 5" id="KW-0975">Bacterial flagellum</keyword>
<comment type="subcellular location">
    <subcellularLocation>
        <location evidence="5">Secreted</location>
    </subcellularLocation>
    <subcellularLocation>
        <location evidence="5">Bacterial flagellum</location>
    </subcellularLocation>
</comment>
<dbReference type="GO" id="GO:0007155">
    <property type="term" value="P:cell adhesion"/>
    <property type="evidence" value="ECO:0007669"/>
    <property type="project" value="InterPro"/>
</dbReference>
<dbReference type="AlphaFoldDB" id="A0AB39EDP4"/>
<dbReference type="EMBL" id="CP158273">
    <property type="protein sequence ID" value="XDJ96758.1"/>
    <property type="molecule type" value="Genomic_DNA"/>
</dbReference>
<dbReference type="InterPro" id="IPR040026">
    <property type="entry name" value="FliD"/>
</dbReference>
<evidence type="ECO:0000313" key="14">
    <source>
        <dbReference type="EMBL" id="XDJ66973.1"/>
    </source>
</evidence>
<keyword evidence="13" id="KW-0969">Cilium</keyword>
<evidence type="ECO:0000259" key="6">
    <source>
        <dbReference type="Pfam" id="PF02465"/>
    </source>
</evidence>
<dbReference type="GO" id="GO:0005576">
    <property type="term" value="C:extracellular region"/>
    <property type="evidence" value="ECO:0007669"/>
    <property type="project" value="UniProtKB-SubCell"/>
</dbReference>
<dbReference type="EMBL" id="CP158253">
    <property type="protein sequence ID" value="XDJ45746.1"/>
    <property type="molecule type" value="Genomic_DNA"/>
</dbReference>
<evidence type="ECO:0000256" key="5">
    <source>
        <dbReference type="RuleBase" id="RU362066"/>
    </source>
</evidence>
<dbReference type="EMBL" id="CP158260">
    <property type="protein sequence ID" value="XDJ63848.1"/>
    <property type="molecule type" value="Genomic_DNA"/>
</dbReference>
<dbReference type="EMBL" id="CP158271">
    <property type="protein sequence ID" value="XDJ93055.1"/>
    <property type="molecule type" value="Genomic_DNA"/>
</dbReference>
<sequence>MASISSLGLSGLPLTDLLDKLRNNESQVLNTIKSRQTAAETKLSAYSKLKSSVEAFQKAAQAVGKADAFGAIAVKSGSDAFSATADSSAIPGQYSIQVDKLASAQTLVYAGQADRTTDIGTGGTLKITVNGTEHSLDLTDKGTSLNDLVSAINADPDIGVNATIVNDGTPGSQYRLLLTSRETGTQNAVTNITVDGNAELDAFLGYAGGGSTAGVTVQDASDAELTINGIAVTSQSNTIENVIDGVKLTLNQTTTSAASLSLTRDDSVAKKAVEDFVKAYNSLLDTVGTLTKYTVGADNPSSPLTGDSLARSVQTRMRDALSGAIDSVNGTTLSKIGITTDPKTGKLNIDDTKLTKALSEDLENVKSLFTGTTGVGARVDQTAETFTRSGGLFSTATDGLNKTISDIKKQYDATADRIDQRMETYRAQFTQLDSMVSQMNSLSSYLSQQLSALSSKSSK</sequence>
<dbReference type="GO" id="GO:0009421">
    <property type="term" value="C:bacterial-type flagellum filament cap"/>
    <property type="evidence" value="ECO:0007669"/>
    <property type="project" value="InterPro"/>
</dbReference>
<keyword evidence="13" id="KW-0282">Flagellum</keyword>
<dbReference type="RefSeq" id="WP_368642022.1">
    <property type="nucleotide sequence ID" value="NZ_CP158253.1"/>
</dbReference>
<dbReference type="PANTHER" id="PTHR30288">
    <property type="entry name" value="FLAGELLAR CAP/ASSEMBLY PROTEIN FLID"/>
    <property type="match status" value="1"/>
</dbReference>
<evidence type="ECO:0000313" key="11">
    <source>
        <dbReference type="EMBL" id="XDJ57754.1"/>
    </source>
</evidence>
<evidence type="ECO:0000313" key="22">
    <source>
        <dbReference type="EMBL" id="XDJ93055.1"/>
    </source>
</evidence>
<dbReference type="EMBL" id="CP158270">
    <property type="protein sequence ID" value="XDJ89822.1"/>
    <property type="molecule type" value="Genomic_DNA"/>
</dbReference>
<dbReference type="EMBL" id="CP158264">
    <property type="protein sequence ID" value="XDJ75133.1"/>
    <property type="molecule type" value="Genomic_DNA"/>
</dbReference>
<evidence type="ECO:0000256" key="1">
    <source>
        <dbReference type="ARBA" id="ARBA00009764"/>
    </source>
</evidence>
<evidence type="ECO:0000313" key="13">
    <source>
        <dbReference type="EMBL" id="XDJ63848.1"/>
    </source>
</evidence>
<feature type="domain" description="Flagellar hook-associated protein 2 N-terminal" evidence="6">
    <location>
        <begin position="10"/>
        <end position="105"/>
    </location>
</feature>
<dbReference type="InterPro" id="IPR003481">
    <property type="entry name" value="FliD_N"/>
</dbReference>
<dbReference type="EMBL" id="CP158263">
    <property type="protein sequence ID" value="XDJ72851.1"/>
    <property type="molecule type" value="Genomic_DNA"/>
</dbReference>
<protein>
    <recommendedName>
        <fullName evidence="5">Flagellar hook-associated protein 2</fullName>
        <shortName evidence="5">HAP2</shortName>
    </recommendedName>
    <alternativeName>
        <fullName evidence="5">Flagellar cap protein</fullName>
    </alternativeName>
</protein>
<dbReference type="Pfam" id="PF02465">
    <property type="entry name" value="FliD_N"/>
    <property type="match status" value="1"/>
</dbReference>
<evidence type="ECO:0000313" key="12">
    <source>
        <dbReference type="EMBL" id="XDJ61533.1"/>
    </source>
</evidence>
<dbReference type="EMBL" id="CP158266">
    <property type="protein sequence ID" value="XDJ82958.1"/>
    <property type="molecule type" value="Genomic_DNA"/>
</dbReference>
<evidence type="ECO:0000313" key="23">
    <source>
        <dbReference type="EMBL" id="XDJ96758.1"/>
    </source>
</evidence>
<evidence type="ECO:0000313" key="19">
    <source>
        <dbReference type="EMBL" id="XDJ85496.1"/>
    </source>
</evidence>
<evidence type="ECO:0000313" key="15">
    <source>
        <dbReference type="EMBL" id="XDJ72851.1"/>
    </source>
</evidence>
<evidence type="ECO:0000256" key="2">
    <source>
        <dbReference type="ARBA" id="ARBA00011255"/>
    </source>
</evidence>
<keyword evidence="3" id="KW-0175">Coiled coil</keyword>
<dbReference type="EMBL" id="CP158257">
    <property type="protein sequence ID" value="XDJ55031.1"/>
    <property type="molecule type" value="Genomic_DNA"/>
</dbReference>
<dbReference type="PANTHER" id="PTHR30288:SF0">
    <property type="entry name" value="FLAGELLAR HOOK-ASSOCIATED PROTEIN 2"/>
    <property type="match status" value="1"/>
</dbReference>
<comment type="similarity">
    <text evidence="1 5">Belongs to the FliD family.</text>
</comment>
<dbReference type="Pfam" id="PF07195">
    <property type="entry name" value="FliD_C"/>
    <property type="match status" value="1"/>
</dbReference>
<evidence type="ECO:0000313" key="8">
    <source>
        <dbReference type="EMBL" id="XDJ45746.1"/>
    </source>
</evidence>
<dbReference type="GeneID" id="93068033"/>
<dbReference type="KEGG" id="cgin:ABRZ00_10825"/>
<name>A0AB39EDP4_9BURK</name>
<accession>A0AB39EDP4</accession>
<dbReference type="GO" id="GO:0071973">
    <property type="term" value="P:bacterial-type flagellum-dependent cell motility"/>
    <property type="evidence" value="ECO:0007669"/>
    <property type="project" value="TreeGrafter"/>
</dbReference>
<reference evidence="13" key="1">
    <citation type="submission" date="2024-05" db="EMBL/GenBank/DDBJ databases">
        <authorList>
            <person name="Luo Y.-C."/>
            <person name="Nicholds J."/>
            <person name="Mortimer T."/>
            <person name="Maboni G."/>
        </authorList>
    </citation>
    <scope>NUCLEOTIDE SEQUENCE</scope>
    <source>
        <strain evidence="23">124370</strain>
        <strain evidence="24">124566</strain>
        <strain evidence="22">124953</strain>
        <strain evidence="21">130308</strain>
        <strain evidence="20">130416</strain>
        <strain evidence="19">140124</strain>
        <strain evidence="18">143751</strain>
        <strain evidence="17">143769</strain>
        <strain evidence="16">143811</strain>
        <strain evidence="15">143936</strain>
        <strain evidence="14">145849</strain>
        <strain evidence="13">145850</strain>
        <strain evidence="12">145852</strain>
        <strain evidence="11">148131</strain>
        <strain evidence="10">150221</strain>
        <strain evidence="9">150964</strain>
        <strain evidence="8">153271</strain>
    </source>
</reference>
<dbReference type="EMBL" id="CP158268">
    <property type="protein sequence ID" value="XDJ85496.1"/>
    <property type="molecule type" value="Genomic_DNA"/>
</dbReference>
<evidence type="ECO:0000256" key="4">
    <source>
        <dbReference type="ARBA" id="ARBA00023143"/>
    </source>
</evidence>
<dbReference type="EMBL" id="CP158272">
    <property type="protein sequence ID" value="XDJ99405.1"/>
    <property type="molecule type" value="Genomic_DNA"/>
</dbReference>
<comment type="subunit">
    <text evidence="2 5">Homopentamer.</text>
</comment>
<dbReference type="EMBL" id="CP158258">
    <property type="protein sequence ID" value="XDJ57754.1"/>
    <property type="molecule type" value="Genomic_DNA"/>
</dbReference>
<evidence type="ECO:0000313" key="21">
    <source>
        <dbReference type="EMBL" id="XDJ89822.1"/>
    </source>
</evidence>
<dbReference type="InterPro" id="IPR010809">
    <property type="entry name" value="FliD_C"/>
</dbReference>
<evidence type="ECO:0000313" key="24">
    <source>
        <dbReference type="EMBL" id="XDJ99405.1"/>
    </source>
</evidence>
<dbReference type="EMBL" id="CP158265">
    <property type="protein sequence ID" value="XDJ78155.1"/>
    <property type="molecule type" value="Genomic_DNA"/>
</dbReference>
<keyword evidence="5" id="KW-0964">Secreted</keyword>
<dbReference type="GO" id="GO:0009424">
    <property type="term" value="C:bacterial-type flagellum hook"/>
    <property type="evidence" value="ECO:0007669"/>
    <property type="project" value="UniProtKB-UniRule"/>
</dbReference>
<evidence type="ECO:0000313" key="17">
    <source>
        <dbReference type="EMBL" id="XDJ78155.1"/>
    </source>
</evidence>
<keyword evidence="13" id="KW-0966">Cell projection</keyword>
<dbReference type="EMBL" id="CP158269">
    <property type="protein sequence ID" value="XDJ88448.1"/>
    <property type="molecule type" value="Genomic_DNA"/>
</dbReference>
<evidence type="ECO:0000313" key="20">
    <source>
        <dbReference type="EMBL" id="XDJ88448.1"/>
    </source>
</evidence>
<dbReference type="EMBL" id="CP158261">
    <property type="protein sequence ID" value="XDJ66973.1"/>
    <property type="molecule type" value="Genomic_DNA"/>
</dbReference>
<dbReference type="EMBL" id="CP158256">
    <property type="protein sequence ID" value="XDJ52478.1"/>
    <property type="molecule type" value="Genomic_DNA"/>
</dbReference>
<dbReference type="EMBL" id="CP158259">
    <property type="protein sequence ID" value="XDJ61533.1"/>
    <property type="molecule type" value="Genomic_DNA"/>
</dbReference>
<evidence type="ECO:0000313" key="18">
    <source>
        <dbReference type="EMBL" id="XDJ82958.1"/>
    </source>
</evidence>
<evidence type="ECO:0000313" key="16">
    <source>
        <dbReference type="EMBL" id="XDJ75133.1"/>
    </source>
</evidence>
<organism evidence="13">
    <name type="scientific">Castellaniella ginsengisoli</name>
    <dbReference type="NCBI Taxonomy" id="546114"/>
    <lineage>
        <taxon>Bacteria</taxon>
        <taxon>Pseudomonadati</taxon>
        <taxon>Pseudomonadota</taxon>
        <taxon>Betaproteobacteria</taxon>
        <taxon>Burkholderiales</taxon>
        <taxon>Alcaligenaceae</taxon>
        <taxon>Castellaniella</taxon>
    </lineage>
</organism>
<proteinExistence type="inferred from homology"/>